<keyword evidence="6 9" id="KW-0418">Kinase</keyword>
<dbReference type="InterPro" id="IPR014721">
    <property type="entry name" value="Ribsml_uS5_D2-typ_fold_subgr"/>
</dbReference>
<evidence type="ECO:0000256" key="7">
    <source>
        <dbReference type="ARBA" id="ARBA00022840"/>
    </source>
</evidence>
<evidence type="ECO:0000256" key="3">
    <source>
        <dbReference type="ARBA" id="ARBA00017473"/>
    </source>
</evidence>
<comment type="catalytic activity">
    <reaction evidence="9">
        <text>4-CDP-2-C-methyl-D-erythritol + ATP = 4-CDP-2-C-methyl-D-erythritol 2-phosphate + ADP + H(+)</text>
        <dbReference type="Rhea" id="RHEA:18437"/>
        <dbReference type="ChEBI" id="CHEBI:15378"/>
        <dbReference type="ChEBI" id="CHEBI:30616"/>
        <dbReference type="ChEBI" id="CHEBI:57823"/>
        <dbReference type="ChEBI" id="CHEBI:57919"/>
        <dbReference type="ChEBI" id="CHEBI:456216"/>
        <dbReference type="EC" id="2.7.1.148"/>
    </reaction>
</comment>
<dbReference type="NCBIfam" id="TIGR00154">
    <property type="entry name" value="ispE"/>
    <property type="match status" value="1"/>
</dbReference>
<feature type="active site" evidence="9">
    <location>
        <position position="9"/>
    </location>
</feature>
<evidence type="ECO:0000256" key="1">
    <source>
        <dbReference type="ARBA" id="ARBA00009684"/>
    </source>
</evidence>
<dbReference type="InterPro" id="IPR004424">
    <property type="entry name" value="IspE"/>
</dbReference>
<protein>
    <recommendedName>
        <fullName evidence="3 9">4-diphosphocytidyl-2-C-methyl-D-erythritol kinase</fullName>
        <shortName evidence="9">CMK</shortName>
        <ecNumber evidence="2 9">2.7.1.148</ecNumber>
    </recommendedName>
    <alternativeName>
        <fullName evidence="8 9">4-(cytidine-5'-diphospho)-2-C-methyl-D-erythritol kinase</fullName>
    </alternativeName>
</protein>
<organism evidence="12 13">
    <name type="scientific">Anaerospora hongkongensis</name>
    <dbReference type="NCBI Taxonomy" id="244830"/>
    <lineage>
        <taxon>Bacteria</taxon>
        <taxon>Bacillati</taxon>
        <taxon>Bacillota</taxon>
        <taxon>Negativicutes</taxon>
        <taxon>Selenomonadales</taxon>
        <taxon>Sporomusaceae</taxon>
        <taxon>Anaerospora</taxon>
    </lineage>
</organism>
<dbReference type="GO" id="GO:0016114">
    <property type="term" value="P:terpenoid biosynthetic process"/>
    <property type="evidence" value="ECO:0007669"/>
    <property type="project" value="UniProtKB-UniRule"/>
</dbReference>
<dbReference type="GO" id="GO:0050515">
    <property type="term" value="F:4-(cytidine 5'-diphospho)-2-C-methyl-D-erythritol kinase activity"/>
    <property type="evidence" value="ECO:0007669"/>
    <property type="project" value="UniProtKB-UniRule"/>
</dbReference>
<dbReference type="AlphaFoldDB" id="A0A4R1PPC9"/>
<dbReference type="NCBIfam" id="NF011202">
    <property type="entry name" value="PRK14608.1"/>
    <property type="match status" value="1"/>
</dbReference>
<evidence type="ECO:0000256" key="6">
    <source>
        <dbReference type="ARBA" id="ARBA00022777"/>
    </source>
</evidence>
<gene>
    <name evidence="9" type="primary">ispE</name>
    <name evidence="12" type="ORF">EV210_11850</name>
</gene>
<dbReference type="EMBL" id="SLUI01000018">
    <property type="protein sequence ID" value="TCL33277.1"/>
    <property type="molecule type" value="Genomic_DNA"/>
</dbReference>
<evidence type="ECO:0000259" key="11">
    <source>
        <dbReference type="Pfam" id="PF08544"/>
    </source>
</evidence>
<comment type="function">
    <text evidence="9">Catalyzes the phosphorylation of the position 2 hydroxy group of 4-diphosphocytidyl-2C-methyl-D-erythritol.</text>
</comment>
<keyword evidence="4 9" id="KW-0808">Transferase</keyword>
<name>A0A4R1PPC9_9FIRM</name>
<keyword evidence="13" id="KW-1185">Reference proteome</keyword>
<feature type="active site" evidence="9">
    <location>
        <position position="134"/>
    </location>
</feature>
<dbReference type="EC" id="2.7.1.148" evidence="2 9"/>
<evidence type="ECO:0000256" key="9">
    <source>
        <dbReference type="HAMAP-Rule" id="MF_00061"/>
    </source>
</evidence>
<keyword evidence="5 9" id="KW-0547">Nucleotide-binding</keyword>
<dbReference type="InterPro" id="IPR013750">
    <property type="entry name" value="GHMP_kinase_C_dom"/>
</dbReference>
<dbReference type="Gene3D" id="3.30.70.890">
    <property type="entry name" value="GHMP kinase, C-terminal domain"/>
    <property type="match status" value="1"/>
</dbReference>
<dbReference type="Pfam" id="PF08544">
    <property type="entry name" value="GHMP_kinases_C"/>
    <property type="match status" value="1"/>
</dbReference>
<comment type="pathway">
    <text evidence="9">Isoprenoid biosynthesis; isopentenyl diphosphate biosynthesis via DXP pathway; isopentenyl diphosphate from 1-deoxy-D-xylulose 5-phosphate: step 3/6.</text>
</comment>
<reference evidence="12 13" key="1">
    <citation type="submission" date="2019-03" db="EMBL/GenBank/DDBJ databases">
        <title>Genomic Encyclopedia of Type Strains, Phase IV (KMG-IV): sequencing the most valuable type-strain genomes for metagenomic binning, comparative biology and taxonomic classification.</title>
        <authorList>
            <person name="Goeker M."/>
        </authorList>
    </citation>
    <scope>NUCLEOTIDE SEQUENCE [LARGE SCALE GENOMIC DNA]</scope>
    <source>
        <strain evidence="12 13">DSM 15969</strain>
    </source>
</reference>
<sequence>MLKIEAHAKINLALDVLGKRSDGYHQVEMIMQSVSLADTVTLTEVPGDIKVTASEARLPCNSDNLAYRAAALLRDTLHIDKGVAIHLEKRIPIAAGLAGGSSDAAAVLKGLNQLWQLGLSMDELMRLGAKLGSDVPFCVSGGTMRAYGRGELLEPLPAMPKAFVVLAKPFVGVSTAWVYRNYRPAQVKQRPDIPAMIASLGKGEYDGIASRLCNVLESVTIPAYPAVAQIKKLMSDYGAASLMSGSGPTVFGLVADRVQAEKIAVQLKQEVKAQVYVAETVTKVGEEDGEALIAD</sequence>
<dbReference type="GO" id="GO:0005524">
    <property type="term" value="F:ATP binding"/>
    <property type="evidence" value="ECO:0007669"/>
    <property type="project" value="UniProtKB-UniRule"/>
</dbReference>
<feature type="domain" description="GHMP kinase C-terminal" evidence="11">
    <location>
        <begin position="209"/>
        <end position="271"/>
    </location>
</feature>
<evidence type="ECO:0000256" key="4">
    <source>
        <dbReference type="ARBA" id="ARBA00022679"/>
    </source>
</evidence>
<evidence type="ECO:0000313" key="13">
    <source>
        <dbReference type="Proteomes" id="UP000295063"/>
    </source>
</evidence>
<dbReference type="OrthoDB" id="9809438at2"/>
<dbReference type="PANTHER" id="PTHR43527">
    <property type="entry name" value="4-DIPHOSPHOCYTIDYL-2-C-METHYL-D-ERYTHRITOL KINASE, CHLOROPLASTIC"/>
    <property type="match status" value="1"/>
</dbReference>
<evidence type="ECO:0000256" key="8">
    <source>
        <dbReference type="ARBA" id="ARBA00032554"/>
    </source>
</evidence>
<feature type="binding site" evidence="9">
    <location>
        <begin position="92"/>
        <end position="102"/>
    </location>
    <ligand>
        <name>ATP</name>
        <dbReference type="ChEBI" id="CHEBI:30616"/>
    </ligand>
</feature>
<comment type="caution">
    <text evidence="12">The sequence shown here is derived from an EMBL/GenBank/DDBJ whole genome shotgun (WGS) entry which is preliminary data.</text>
</comment>
<dbReference type="PANTHER" id="PTHR43527:SF2">
    <property type="entry name" value="4-DIPHOSPHOCYTIDYL-2-C-METHYL-D-ERYTHRITOL KINASE, CHLOROPLASTIC"/>
    <property type="match status" value="1"/>
</dbReference>
<dbReference type="GO" id="GO:0019288">
    <property type="term" value="P:isopentenyl diphosphate biosynthetic process, methylerythritol 4-phosphate pathway"/>
    <property type="evidence" value="ECO:0007669"/>
    <property type="project" value="UniProtKB-UniRule"/>
</dbReference>
<dbReference type="InterPro" id="IPR006204">
    <property type="entry name" value="GHMP_kinase_N_dom"/>
</dbReference>
<dbReference type="HAMAP" id="MF_00061">
    <property type="entry name" value="IspE"/>
    <property type="match status" value="1"/>
</dbReference>
<evidence type="ECO:0000256" key="2">
    <source>
        <dbReference type="ARBA" id="ARBA00012052"/>
    </source>
</evidence>
<proteinExistence type="inferred from homology"/>
<dbReference type="RefSeq" id="WP_132083148.1">
    <property type="nucleotide sequence ID" value="NZ_DAMAKO010000004.1"/>
</dbReference>
<dbReference type="Pfam" id="PF00288">
    <property type="entry name" value="GHMP_kinases_N"/>
    <property type="match status" value="1"/>
</dbReference>
<dbReference type="Gene3D" id="3.30.230.10">
    <property type="match status" value="1"/>
</dbReference>
<dbReference type="PIRSF" id="PIRSF010376">
    <property type="entry name" value="IspE"/>
    <property type="match status" value="1"/>
</dbReference>
<accession>A0A4R1PPC9</accession>
<evidence type="ECO:0000256" key="5">
    <source>
        <dbReference type="ARBA" id="ARBA00022741"/>
    </source>
</evidence>
<comment type="similarity">
    <text evidence="1 9">Belongs to the GHMP kinase family. IspE subfamily.</text>
</comment>
<keyword evidence="9" id="KW-0414">Isoprene biosynthesis</keyword>
<dbReference type="InterPro" id="IPR020568">
    <property type="entry name" value="Ribosomal_Su5_D2-typ_SF"/>
</dbReference>
<dbReference type="UniPathway" id="UPA00056">
    <property type="reaction ID" value="UER00094"/>
</dbReference>
<feature type="domain" description="GHMP kinase N-terminal" evidence="10">
    <location>
        <begin position="64"/>
        <end position="142"/>
    </location>
</feature>
<dbReference type="InterPro" id="IPR036554">
    <property type="entry name" value="GHMP_kinase_C_sf"/>
</dbReference>
<dbReference type="Proteomes" id="UP000295063">
    <property type="component" value="Unassembled WGS sequence"/>
</dbReference>
<keyword evidence="7 9" id="KW-0067">ATP-binding</keyword>
<evidence type="ECO:0000313" key="12">
    <source>
        <dbReference type="EMBL" id="TCL33277.1"/>
    </source>
</evidence>
<dbReference type="SUPFAM" id="SSF54211">
    <property type="entry name" value="Ribosomal protein S5 domain 2-like"/>
    <property type="match status" value="1"/>
</dbReference>
<evidence type="ECO:0000259" key="10">
    <source>
        <dbReference type="Pfam" id="PF00288"/>
    </source>
</evidence>
<dbReference type="SUPFAM" id="SSF55060">
    <property type="entry name" value="GHMP Kinase, C-terminal domain"/>
    <property type="match status" value="1"/>
</dbReference>